<dbReference type="InterPro" id="IPR006029">
    <property type="entry name" value="Neurotrans-gated_channel_TM"/>
</dbReference>
<feature type="region of interest" description="Disordered" evidence="1">
    <location>
        <begin position="45"/>
        <end position="84"/>
    </location>
</feature>
<name>A0A915ESX9_9BILA</name>
<dbReference type="AlphaFoldDB" id="A0A915ESX9"/>
<dbReference type="InterPro" id="IPR038050">
    <property type="entry name" value="Neuro_actylchol_rec"/>
</dbReference>
<evidence type="ECO:0000313" key="4">
    <source>
        <dbReference type="Proteomes" id="UP000887574"/>
    </source>
</evidence>
<reference evidence="5" key="1">
    <citation type="submission" date="2022-11" db="UniProtKB">
        <authorList>
            <consortium name="WormBaseParasite"/>
        </authorList>
    </citation>
    <scope>IDENTIFICATION</scope>
</reference>
<keyword evidence="2" id="KW-1133">Transmembrane helix</keyword>
<feature type="transmembrane region" description="Helical" evidence="2">
    <location>
        <begin position="130"/>
        <end position="150"/>
    </location>
</feature>
<protein>
    <submittedName>
        <fullName evidence="5">Neurotransmitter-gated ion-channel transmembrane domain-containing protein</fullName>
    </submittedName>
</protein>
<keyword evidence="2" id="KW-0812">Transmembrane</keyword>
<dbReference type="SUPFAM" id="SSF90112">
    <property type="entry name" value="Neurotransmitter-gated ion-channel transmembrane pore"/>
    <property type="match status" value="1"/>
</dbReference>
<keyword evidence="2" id="KW-0472">Membrane</keyword>
<dbReference type="InterPro" id="IPR036719">
    <property type="entry name" value="Neuro-gated_channel_TM_sf"/>
</dbReference>
<keyword evidence="4" id="KW-1185">Reference proteome</keyword>
<sequence length="179" mass="20531">MLKRYPTATEKDILEEVKHNGFPNALERHKNTPDEFLKLTQPEVHHPNCSQQTSPTETSVETVKMKRERRKSQPNLAFRAPQNNPTSVLSDMLTGEALKAIDAIEHLRRDNKHKKIREEWKYASMVIDRLLLYVFFAVTTGGTMGILFSAPNIFEYVNQTQVIEHLKKTAAAEMNLSVN</sequence>
<accession>A0A915ESX9</accession>
<evidence type="ECO:0000313" key="5">
    <source>
        <dbReference type="WBParaSite" id="jg8963"/>
    </source>
</evidence>
<dbReference type="Pfam" id="PF02932">
    <property type="entry name" value="Neur_chan_memb"/>
    <property type="match status" value="1"/>
</dbReference>
<proteinExistence type="predicted"/>
<organism evidence="4 5">
    <name type="scientific">Ditylenchus dipsaci</name>
    <dbReference type="NCBI Taxonomy" id="166011"/>
    <lineage>
        <taxon>Eukaryota</taxon>
        <taxon>Metazoa</taxon>
        <taxon>Ecdysozoa</taxon>
        <taxon>Nematoda</taxon>
        <taxon>Chromadorea</taxon>
        <taxon>Rhabditida</taxon>
        <taxon>Tylenchina</taxon>
        <taxon>Tylenchomorpha</taxon>
        <taxon>Sphaerularioidea</taxon>
        <taxon>Anguinidae</taxon>
        <taxon>Anguininae</taxon>
        <taxon>Ditylenchus</taxon>
    </lineage>
</organism>
<feature type="compositionally biased region" description="Polar residues" evidence="1">
    <location>
        <begin position="48"/>
        <end position="61"/>
    </location>
</feature>
<dbReference type="Proteomes" id="UP000887574">
    <property type="component" value="Unplaced"/>
</dbReference>
<dbReference type="GO" id="GO:0016020">
    <property type="term" value="C:membrane"/>
    <property type="evidence" value="ECO:0007669"/>
    <property type="project" value="InterPro"/>
</dbReference>
<evidence type="ECO:0000256" key="2">
    <source>
        <dbReference type="SAM" id="Phobius"/>
    </source>
</evidence>
<dbReference type="GO" id="GO:0006811">
    <property type="term" value="P:monoatomic ion transport"/>
    <property type="evidence" value="ECO:0007669"/>
    <property type="project" value="InterPro"/>
</dbReference>
<feature type="domain" description="Neurotransmitter-gated ion-channel transmembrane" evidence="3">
    <location>
        <begin position="38"/>
        <end position="146"/>
    </location>
</feature>
<dbReference type="Gene3D" id="1.20.58.390">
    <property type="entry name" value="Neurotransmitter-gated ion-channel transmembrane domain"/>
    <property type="match status" value="1"/>
</dbReference>
<dbReference type="WBParaSite" id="jg8963">
    <property type="protein sequence ID" value="jg8963"/>
    <property type="gene ID" value="jg8963"/>
</dbReference>
<evidence type="ECO:0000259" key="3">
    <source>
        <dbReference type="Pfam" id="PF02932"/>
    </source>
</evidence>
<evidence type="ECO:0000256" key="1">
    <source>
        <dbReference type="SAM" id="MobiDB-lite"/>
    </source>
</evidence>